<evidence type="ECO:0008006" key="4">
    <source>
        <dbReference type="Google" id="ProtNLM"/>
    </source>
</evidence>
<dbReference type="OrthoDB" id="6783564at2759"/>
<keyword evidence="3" id="KW-1185">Reference proteome</keyword>
<accession>A0A9P0K853</accession>
<proteinExistence type="predicted"/>
<gene>
    <name evidence="2" type="ORF">ACAOBT_LOCUS8572</name>
</gene>
<dbReference type="Proteomes" id="UP001152888">
    <property type="component" value="Unassembled WGS sequence"/>
</dbReference>
<dbReference type="AlphaFoldDB" id="A0A9P0K853"/>
<evidence type="ECO:0000313" key="2">
    <source>
        <dbReference type="EMBL" id="CAH1969807.1"/>
    </source>
</evidence>
<evidence type="ECO:0000313" key="3">
    <source>
        <dbReference type="Proteomes" id="UP001152888"/>
    </source>
</evidence>
<dbReference type="InterPro" id="IPR013083">
    <property type="entry name" value="Znf_RING/FYVE/PHD"/>
</dbReference>
<organism evidence="2 3">
    <name type="scientific">Acanthoscelides obtectus</name>
    <name type="common">Bean weevil</name>
    <name type="synonym">Bruchus obtectus</name>
    <dbReference type="NCBI Taxonomy" id="200917"/>
    <lineage>
        <taxon>Eukaryota</taxon>
        <taxon>Metazoa</taxon>
        <taxon>Ecdysozoa</taxon>
        <taxon>Arthropoda</taxon>
        <taxon>Hexapoda</taxon>
        <taxon>Insecta</taxon>
        <taxon>Pterygota</taxon>
        <taxon>Neoptera</taxon>
        <taxon>Endopterygota</taxon>
        <taxon>Coleoptera</taxon>
        <taxon>Polyphaga</taxon>
        <taxon>Cucujiformia</taxon>
        <taxon>Chrysomeloidea</taxon>
        <taxon>Chrysomelidae</taxon>
        <taxon>Bruchinae</taxon>
        <taxon>Bruchini</taxon>
        <taxon>Acanthoscelides</taxon>
    </lineage>
</organism>
<protein>
    <recommendedName>
        <fullName evidence="4">Zinc finger PHD-type domain-containing protein</fullName>
    </recommendedName>
</protein>
<dbReference type="SUPFAM" id="SSF57903">
    <property type="entry name" value="FYVE/PHD zinc finger"/>
    <property type="match status" value="1"/>
</dbReference>
<comment type="caution">
    <text evidence="2">The sequence shown here is derived from an EMBL/GenBank/DDBJ whole genome shotgun (WGS) entry which is preliminary data.</text>
</comment>
<feature type="region of interest" description="Disordered" evidence="1">
    <location>
        <begin position="66"/>
        <end position="94"/>
    </location>
</feature>
<name>A0A9P0K853_ACAOB</name>
<dbReference type="Gene3D" id="3.30.40.10">
    <property type="entry name" value="Zinc/RING finger domain, C3HC4 (zinc finger)"/>
    <property type="match status" value="1"/>
</dbReference>
<evidence type="ECO:0000256" key="1">
    <source>
        <dbReference type="SAM" id="MobiDB-lite"/>
    </source>
</evidence>
<sequence length="151" mass="17068">MKSAYLAVSPKDIIPLPQSNRQAMTTQRRRGKTAILTGTPYKKELESILLQKSKKAKGVKRNIVSKGKAQVKNKKTKKSADYTSSEEDEKNKENEVDTTLCVYCEEIYSMSTKTDGWVKCTFCENWAHEGCTGWLGEDLNEFQCDTCLKAL</sequence>
<dbReference type="InterPro" id="IPR011011">
    <property type="entry name" value="Znf_FYVE_PHD"/>
</dbReference>
<reference evidence="2" key="1">
    <citation type="submission" date="2022-03" db="EMBL/GenBank/DDBJ databases">
        <authorList>
            <person name="Sayadi A."/>
        </authorList>
    </citation>
    <scope>NUCLEOTIDE SEQUENCE</scope>
</reference>
<dbReference type="EMBL" id="CAKOFQ010006766">
    <property type="protein sequence ID" value="CAH1969807.1"/>
    <property type="molecule type" value="Genomic_DNA"/>
</dbReference>